<sequence length="49" mass="5125">MVVVQARGRRGERDGLVAAGELAWLGLRWDALAPPAGGPARMGPAIDSR</sequence>
<keyword evidence="2" id="KW-1185">Reference proteome</keyword>
<gene>
    <name evidence="1" type="ORF">I551_5927</name>
</gene>
<organism evidence="1 2">
    <name type="scientific">Mycobacterium ulcerans str. Harvey</name>
    <dbReference type="NCBI Taxonomy" id="1299332"/>
    <lineage>
        <taxon>Bacteria</taxon>
        <taxon>Bacillati</taxon>
        <taxon>Actinomycetota</taxon>
        <taxon>Actinomycetes</taxon>
        <taxon>Mycobacteriales</taxon>
        <taxon>Mycobacteriaceae</taxon>
        <taxon>Mycobacterium</taxon>
        <taxon>Mycobacterium ulcerans group</taxon>
    </lineage>
</organism>
<evidence type="ECO:0000313" key="1">
    <source>
        <dbReference type="EMBL" id="EUA87623.1"/>
    </source>
</evidence>
<name>A0ABP3A860_MYCUL</name>
<evidence type="ECO:0000313" key="2">
    <source>
        <dbReference type="Proteomes" id="UP000020681"/>
    </source>
</evidence>
<comment type="caution">
    <text evidence="1">The sequence shown here is derived from an EMBL/GenBank/DDBJ whole genome shotgun (WGS) entry which is preliminary data.</text>
</comment>
<protein>
    <submittedName>
        <fullName evidence="1">Uncharacterized protein</fullName>
    </submittedName>
</protein>
<reference evidence="1 2" key="1">
    <citation type="submission" date="2014-01" db="EMBL/GenBank/DDBJ databases">
        <authorList>
            <person name="Dobos K."/>
            <person name="Lenaerts A."/>
            <person name="Ordway D."/>
            <person name="DeGroote M.A."/>
            <person name="Parker T."/>
            <person name="Sizemore C."/>
            <person name="Tallon L.J."/>
            <person name="Sadzewicz L.K."/>
            <person name="Sengamalay N."/>
            <person name="Fraser C.M."/>
            <person name="Hine E."/>
            <person name="Shefchek K.A."/>
            <person name="Das S.P."/>
            <person name="Tettelin H."/>
        </authorList>
    </citation>
    <scope>NUCLEOTIDE SEQUENCE [LARGE SCALE GENOMIC DNA]</scope>
    <source>
        <strain evidence="1 2">Harvey</strain>
    </source>
</reference>
<accession>A0ABP3A860</accession>
<proteinExistence type="predicted"/>
<dbReference type="EMBL" id="JAOL01000160">
    <property type="protein sequence ID" value="EUA87623.1"/>
    <property type="molecule type" value="Genomic_DNA"/>
</dbReference>
<dbReference type="Proteomes" id="UP000020681">
    <property type="component" value="Unassembled WGS sequence"/>
</dbReference>